<reference evidence="3" key="1">
    <citation type="journal article" date="2019" name="Int. J. Syst. Evol. Microbiol.">
        <title>The Global Catalogue of Microorganisms (GCM) 10K type strain sequencing project: providing services to taxonomists for standard genome sequencing and annotation.</title>
        <authorList>
            <consortium name="The Broad Institute Genomics Platform"/>
            <consortium name="The Broad Institute Genome Sequencing Center for Infectious Disease"/>
            <person name="Wu L."/>
            <person name="Ma J."/>
        </authorList>
    </citation>
    <scope>NUCLEOTIDE SEQUENCE [LARGE SCALE GENOMIC DNA]</scope>
    <source>
        <strain evidence="3">CGMCC 4.1415</strain>
    </source>
</reference>
<comment type="caution">
    <text evidence="2">The sequence shown here is derived from an EMBL/GenBank/DDBJ whole genome shotgun (WGS) entry which is preliminary data.</text>
</comment>
<protein>
    <submittedName>
        <fullName evidence="2">Outer membrane beta-barrel protein</fullName>
    </submittedName>
</protein>
<dbReference type="EMBL" id="JBHSLL010000025">
    <property type="protein sequence ID" value="MFC5386156.1"/>
    <property type="molecule type" value="Genomic_DNA"/>
</dbReference>
<feature type="region of interest" description="Disordered" evidence="1">
    <location>
        <begin position="91"/>
        <end position="120"/>
    </location>
</feature>
<gene>
    <name evidence="2" type="ORF">ACFPLB_09275</name>
</gene>
<evidence type="ECO:0000256" key="1">
    <source>
        <dbReference type="SAM" id="MobiDB-lite"/>
    </source>
</evidence>
<dbReference type="Proteomes" id="UP001596016">
    <property type="component" value="Unassembled WGS sequence"/>
</dbReference>
<sequence length="530" mass="57507">MPRLKSTSGIVRRVKKLSLLLLTTSIFVPTIVVQAQDMELRRNMSEPLVPDILRAQDMRAAIRPARPMTAAANDTIDDNRDAQQGIEPLVDAPLDEAPPPQPRPEPSITIEEAPSTAPANAREISLGLDEEARQNLREPPTGSIEHIAAASADEDFAAPGVALGTFLLRPMIEQGLTATSNADGSATGNSAIISETTLRLGADSNWSRHSAQMTGTTTWRRSLSGQHLKDVRGRLDAVLDLDLDHEWQASARLGYEAAPQSASSPLAIPGIASQPTRHQINGGISVEKSVGKLRLGLSGESERSLYQDARLAGGGTLSQKHRNSTLYTARLRTGYEISPALTPFMQIEGGRRLYDEATDPGGYRRSSDRTGASIGTEFNLGEKFSGEIAAGWLRESFDDDRLNPLSAATIDANIRWSPQRGTDLGLRGSTSFEGATAPGESGSVLYTLQLNGQRQIRANLIADALLGFEWRNYSGSNERDLIYTAQAGLTWWMNRYAGLTMRARHETLNSNIAGRDTRTNSLFLGITGRR</sequence>
<name>A0ABW0GY60_9HYPH</name>
<evidence type="ECO:0000313" key="3">
    <source>
        <dbReference type="Proteomes" id="UP001596016"/>
    </source>
</evidence>
<keyword evidence="3" id="KW-1185">Reference proteome</keyword>
<organism evidence="2 3">
    <name type="scientific">Aquamicrobium segne</name>
    <dbReference type="NCBI Taxonomy" id="469547"/>
    <lineage>
        <taxon>Bacteria</taxon>
        <taxon>Pseudomonadati</taxon>
        <taxon>Pseudomonadota</taxon>
        <taxon>Alphaproteobacteria</taxon>
        <taxon>Hyphomicrobiales</taxon>
        <taxon>Phyllobacteriaceae</taxon>
        <taxon>Aquamicrobium</taxon>
    </lineage>
</organism>
<accession>A0ABW0GY60</accession>
<evidence type="ECO:0000313" key="2">
    <source>
        <dbReference type="EMBL" id="MFC5386156.1"/>
    </source>
</evidence>
<dbReference type="Pfam" id="PF10082">
    <property type="entry name" value="BBP2_2"/>
    <property type="match status" value="1"/>
</dbReference>
<feature type="compositionally biased region" description="Pro residues" evidence="1">
    <location>
        <begin position="96"/>
        <end position="105"/>
    </location>
</feature>
<proteinExistence type="predicted"/>
<dbReference type="SUPFAM" id="SSF56935">
    <property type="entry name" value="Porins"/>
    <property type="match status" value="1"/>
</dbReference>
<dbReference type="RefSeq" id="WP_378229066.1">
    <property type="nucleotide sequence ID" value="NZ_JBHSLL010000025.1"/>
</dbReference>
<dbReference type="InterPro" id="IPR018759">
    <property type="entry name" value="BBP2_2"/>
</dbReference>